<evidence type="ECO:0000259" key="2">
    <source>
        <dbReference type="PROSITE" id="PS50245"/>
    </source>
</evidence>
<dbReference type="Pfam" id="PF01302">
    <property type="entry name" value="CAP_GLY"/>
    <property type="match status" value="3"/>
</dbReference>
<dbReference type="EnsemblMetazoa" id="Aqu2.1.19552_001">
    <property type="protein sequence ID" value="Aqu2.1.19552_001"/>
    <property type="gene ID" value="Aqu2.1.19552"/>
</dbReference>
<accession>A0A1X7TWJ4</accession>
<dbReference type="eggNOG" id="KOG3206">
    <property type="taxonomic scope" value="Eukaryota"/>
</dbReference>
<feature type="domain" description="CAP-Gly" evidence="2">
    <location>
        <begin position="255"/>
        <end position="297"/>
    </location>
</feature>
<dbReference type="EnsemblMetazoa" id="XM_020001804.1">
    <property type="protein sequence ID" value="XP_019857363.1"/>
    <property type="gene ID" value="LOC100639579"/>
</dbReference>
<organism evidence="3">
    <name type="scientific">Amphimedon queenslandica</name>
    <name type="common">Sponge</name>
    <dbReference type="NCBI Taxonomy" id="400682"/>
    <lineage>
        <taxon>Eukaryota</taxon>
        <taxon>Metazoa</taxon>
        <taxon>Porifera</taxon>
        <taxon>Demospongiae</taxon>
        <taxon>Heteroscleromorpha</taxon>
        <taxon>Haplosclerida</taxon>
        <taxon>Niphatidae</taxon>
        <taxon>Amphimedon</taxon>
    </lineage>
</organism>
<sequence>MFSSGVWAGVELDDESGRNDGSHAGIRYFSCKPKRGLFVALKRITKFSPPHRSLPLPPVTGGGAVGGAKRTATTPSDSRMKNESFTTARAFEAHSNVQMSSEFQVGDHVIVSGRDKGVLRYAGAVKFAPGIWLGVELDTPKGTCDGSKGGKQYFKCKPNHGIFVSPSKLTKIRSKDSVDYSNSNTGISLNSLSPSPNPPGERKKRVSTSQMKSSKGQYGSPLPTSLSLAVAPEITLEKGMSVFVNKEMGTVQYIGQTDFAPGVWLGVELKKPTGRNDGSVNGKRYFSCKTNYGIFVKPERASHRGINCAKLVKIDK</sequence>
<evidence type="ECO:0000313" key="3">
    <source>
        <dbReference type="EnsemblMetazoa" id="Aqu2.1.19552_001"/>
    </source>
</evidence>
<dbReference type="OrthoDB" id="2130750at2759"/>
<gene>
    <name evidence="3" type="primary">100639579</name>
</gene>
<dbReference type="PANTHER" id="PTHR18916">
    <property type="entry name" value="DYNACTIN 1-RELATED MICROTUBULE-BINDING"/>
    <property type="match status" value="1"/>
</dbReference>
<protein>
    <recommendedName>
        <fullName evidence="2">CAP-Gly domain-containing protein</fullName>
    </recommendedName>
</protein>
<dbReference type="InParanoid" id="A0A1X7TWJ4"/>
<keyword evidence="4" id="KW-1185">Reference proteome</keyword>
<dbReference type="KEGG" id="aqu:100639579"/>
<dbReference type="PROSITE" id="PS50245">
    <property type="entry name" value="CAP_GLY_2"/>
    <property type="match status" value="3"/>
</dbReference>
<dbReference type="Gene3D" id="2.30.30.190">
    <property type="entry name" value="CAP Gly-rich-like domain"/>
    <property type="match status" value="3"/>
</dbReference>
<feature type="compositionally biased region" description="Polar residues" evidence="1">
    <location>
        <begin position="207"/>
        <end position="221"/>
    </location>
</feature>
<feature type="domain" description="CAP-Gly" evidence="2">
    <location>
        <begin position="123"/>
        <end position="165"/>
    </location>
</feature>
<dbReference type="SUPFAM" id="SSF74924">
    <property type="entry name" value="Cap-Gly domain"/>
    <property type="match status" value="3"/>
</dbReference>
<evidence type="ECO:0000256" key="1">
    <source>
        <dbReference type="SAM" id="MobiDB-lite"/>
    </source>
</evidence>
<dbReference type="InterPro" id="IPR036859">
    <property type="entry name" value="CAP-Gly_dom_sf"/>
</dbReference>
<dbReference type="InterPro" id="IPR000938">
    <property type="entry name" value="CAP-Gly_domain"/>
</dbReference>
<reference evidence="3" key="2">
    <citation type="submission" date="2017-05" db="UniProtKB">
        <authorList>
            <consortium name="EnsemblMetazoa"/>
        </authorList>
    </citation>
    <scope>IDENTIFICATION</scope>
</reference>
<dbReference type="STRING" id="400682.A0A1X7TWJ4"/>
<dbReference type="SMART" id="SM01052">
    <property type="entry name" value="CAP_GLY"/>
    <property type="match status" value="3"/>
</dbReference>
<proteinExistence type="predicted"/>
<feature type="region of interest" description="Disordered" evidence="1">
    <location>
        <begin position="51"/>
        <end position="82"/>
    </location>
</feature>
<dbReference type="eggNOG" id="KOG4568">
    <property type="taxonomic scope" value="Eukaryota"/>
</dbReference>
<name>A0A1X7TWJ4_AMPQE</name>
<feature type="domain" description="CAP-Gly" evidence="2">
    <location>
        <begin position="1"/>
        <end position="40"/>
    </location>
</feature>
<evidence type="ECO:0000313" key="4">
    <source>
        <dbReference type="Proteomes" id="UP000007879"/>
    </source>
</evidence>
<dbReference type="AlphaFoldDB" id="A0A1X7TWJ4"/>
<reference evidence="4" key="1">
    <citation type="journal article" date="2010" name="Nature">
        <title>The Amphimedon queenslandica genome and the evolution of animal complexity.</title>
        <authorList>
            <person name="Srivastava M."/>
            <person name="Simakov O."/>
            <person name="Chapman J."/>
            <person name="Fahey B."/>
            <person name="Gauthier M.E."/>
            <person name="Mitros T."/>
            <person name="Richards G.S."/>
            <person name="Conaco C."/>
            <person name="Dacre M."/>
            <person name="Hellsten U."/>
            <person name="Larroux C."/>
            <person name="Putnam N.H."/>
            <person name="Stanke M."/>
            <person name="Adamska M."/>
            <person name="Darling A."/>
            <person name="Degnan S.M."/>
            <person name="Oakley T.H."/>
            <person name="Plachetzki D.C."/>
            <person name="Zhai Y."/>
            <person name="Adamski M."/>
            <person name="Calcino A."/>
            <person name="Cummins S.F."/>
            <person name="Goodstein D.M."/>
            <person name="Harris C."/>
            <person name="Jackson D.J."/>
            <person name="Leys S.P."/>
            <person name="Shu S."/>
            <person name="Woodcroft B.J."/>
            <person name="Vervoort M."/>
            <person name="Kosik K.S."/>
            <person name="Manning G."/>
            <person name="Degnan B.M."/>
            <person name="Rokhsar D.S."/>
        </authorList>
    </citation>
    <scope>NUCLEOTIDE SEQUENCE [LARGE SCALE GENOMIC DNA]</scope>
</reference>
<dbReference type="Proteomes" id="UP000007879">
    <property type="component" value="Unassembled WGS sequence"/>
</dbReference>
<feature type="region of interest" description="Disordered" evidence="1">
    <location>
        <begin position="182"/>
        <end position="221"/>
    </location>
</feature>